<comment type="caution">
    <text evidence="2">The sequence shown here is derived from an EMBL/GenBank/DDBJ whole genome shotgun (WGS) entry which is preliminary data.</text>
</comment>
<proteinExistence type="predicted"/>
<name>A0A443SS93_9ACAR</name>
<dbReference type="InterPro" id="IPR023214">
    <property type="entry name" value="HAD_sf"/>
</dbReference>
<evidence type="ECO:0000313" key="2">
    <source>
        <dbReference type="EMBL" id="RWS30411.1"/>
    </source>
</evidence>
<dbReference type="EMBL" id="NCKV01000513">
    <property type="protein sequence ID" value="RWS30411.1"/>
    <property type="molecule type" value="Genomic_DNA"/>
</dbReference>
<keyword evidence="3" id="KW-1185">Reference proteome</keyword>
<dbReference type="VEuPathDB" id="VectorBase:LDEU001627"/>
<feature type="domain" description="FCP1 homology" evidence="1">
    <location>
        <begin position="1"/>
        <end position="177"/>
    </location>
</feature>
<sequence>MYPIILVVDLDETLIFFDEDNCLKRQCYTLFYRPEIYSFFEYLRAWFRDNIFLVLWSTGENMYVNDILHKLHLNYFDVVYGRTESDKSELEFEARKSIRYLKQNKCVQLFLKKMYVKFEASMYHTKYAIVDDKCDENVDELEPYDFMFPIRPLNLRSIFVERRIRTCSNGQQIIENSLICKTQSLFAFADYLVYNCIVSEDAHGGEIMIRKAASNDREKLTIHKNRKNG</sequence>
<dbReference type="Gene3D" id="3.40.50.1000">
    <property type="entry name" value="HAD superfamily/HAD-like"/>
    <property type="match status" value="1"/>
</dbReference>
<gene>
    <name evidence="2" type="ORF">B4U80_13622</name>
</gene>
<accession>A0A443SS93</accession>
<dbReference type="PROSITE" id="PS50969">
    <property type="entry name" value="FCP1"/>
    <property type="match status" value="1"/>
</dbReference>
<protein>
    <recommendedName>
        <fullName evidence="1">FCP1 homology domain-containing protein</fullName>
    </recommendedName>
</protein>
<evidence type="ECO:0000259" key="1">
    <source>
        <dbReference type="PROSITE" id="PS50969"/>
    </source>
</evidence>
<dbReference type="InterPro" id="IPR036412">
    <property type="entry name" value="HAD-like_sf"/>
</dbReference>
<dbReference type="Pfam" id="PF03031">
    <property type="entry name" value="NIF"/>
    <property type="match status" value="1"/>
</dbReference>
<dbReference type="SUPFAM" id="SSF56784">
    <property type="entry name" value="HAD-like"/>
    <property type="match status" value="1"/>
</dbReference>
<reference evidence="2 3" key="1">
    <citation type="journal article" date="2018" name="Gigascience">
        <title>Genomes of trombidid mites reveal novel predicted allergens and laterally-transferred genes associated with secondary metabolism.</title>
        <authorList>
            <person name="Dong X."/>
            <person name="Chaisiri K."/>
            <person name="Xia D."/>
            <person name="Armstrong S.D."/>
            <person name="Fang Y."/>
            <person name="Donnelly M.J."/>
            <person name="Kadowaki T."/>
            <person name="McGarry J.W."/>
            <person name="Darby A.C."/>
            <person name="Makepeace B.L."/>
        </authorList>
    </citation>
    <scope>NUCLEOTIDE SEQUENCE [LARGE SCALE GENOMIC DNA]</scope>
    <source>
        <strain evidence="2">UoL-UT</strain>
    </source>
</reference>
<dbReference type="OrthoDB" id="10572332at2759"/>
<dbReference type="AlphaFoldDB" id="A0A443SS93"/>
<evidence type="ECO:0000313" key="3">
    <source>
        <dbReference type="Proteomes" id="UP000288716"/>
    </source>
</evidence>
<organism evidence="2 3">
    <name type="scientific">Leptotrombidium deliense</name>
    <dbReference type="NCBI Taxonomy" id="299467"/>
    <lineage>
        <taxon>Eukaryota</taxon>
        <taxon>Metazoa</taxon>
        <taxon>Ecdysozoa</taxon>
        <taxon>Arthropoda</taxon>
        <taxon>Chelicerata</taxon>
        <taxon>Arachnida</taxon>
        <taxon>Acari</taxon>
        <taxon>Acariformes</taxon>
        <taxon>Trombidiformes</taxon>
        <taxon>Prostigmata</taxon>
        <taxon>Anystina</taxon>
        <taxon>Parasitengona</taxon>
        <taxon>Trombiculoidea</taxon>
        <taxon>Trombiculidae</taxon>
        <taxon>Leptotrombidium</taxon>
    </lineage>
</organism>
<dbReference type="Proteomes" id="UP000288716">
    <property type="component" value="Unassembled WGS sequence"/>
</dbReference>
<dbReference type="InterPro" id="IPR004274">
    <property type="entry name" value="FCP1_dom"/>
</dbReference>